<dbReference type="GO" id="GO:0004519">
    <property type="term" value="F:endonuclease activity"/>
    <property type="evidence" value="ECO:0007669"/>
    <property type="project" value="UniProtKB-KW"/>
</dbReference>
<evidence type="ECO:0000313" key="4">
    <source>
        <dbReference type="Proteomes" id="UP001165653"/>
    </source>
</evidence>
<dbReference type="Pfam" id="PF03372">
    <property type="entry name" value="Exo_endo_phos"/>
    <property type="match status" value="1"/>
</dbReference>
<evidence type="ECO:0000256" key="1">
    <source>
        <dbReference type="SAM" id="MobiDB-lite"/>
    </source>
</evidence>
<dbReference type="InterPro" id="IPR036691">
    <property type="entry name" value="Endo/exonu/phosph_ase_sf"/>
</dbReference>
<dbReference type="SUPFAM" id="SSF56219">
    <property type="entry name" value="DNase I-like"/>
    <property type="match status" value="1"/>
</dbReference>
<keyword evidence="3" id="KW-0255">Endonuclease</keyword>
<keyword evidence="3" id="KW-0378">Hydrolase</keyword>
<evidence type="ECO:0000259" key="2">
    <source>
        <dbReference type="Pfam" id="PF03372"/>
    </source>
</evidence>
<reference evidence="3" key="1">
    <citation type="submission" date="2022-10" db="EMBL/GenBank/DDBJ databases">
        <title>Luteolibacter sp. GHJ8, whole genome shotgun sequencing project.</title>
        <authorList>
            <person name="Zhao G."/>
            <person name="Shen L."/>
        </authorList>
    </citation>
    <scope>NUCLEOTIDE SEQUENCE</scope>
    <source>
        <strain evidence="3">GHJ8</strain>
    </source>
</reference>
<dbReference type="EMBL" id="JAPDDR010000002">
    <property type="protein sequence ID" value="MCW1912633.1"/>
    <property type="molecule type" value="Genomic_DNA"/>
</dbReference>
<comment type="caution">
    <text evidence="3">The sequence shown here is derived from an EMBL/GenBank/DDBJ whole genome shotgun (WGS) entry which is preliminary data.</text>
</comment>
<accession>A0ABT3FYI3</accession>
<proteinExistence type="predicted"/>
<organism evidence="3 4">
    <name type="scientific">Luteolibacter rhizosphaerae</name>
    <dbReference type="NCBI Taxonomy" id="2989719"/>
    <lineage>
        <taxon>Bacteria</taxon>
        <taxon>Pseudomonadati</taxon>
        <taxon>Verrucomicrobiota</taxon>
        <taxon>Verrucomicrobiia</taxon>
        <taxon>Verrucomicrobiales</taxon>
        <taxon>Verrucomicrobiaceae</taxon>
        <taxon>Luteolibacter</taxon>
    </lineage>
</organism>
<dbReference type="InterPro" id="IPR051916">
    <property type="entry name" value="GPI-anchor_lipid_remodeler"/>
</dbReference>
<feature type="region of interest" description="Disordered" evidence="1">
    <location>
        <begin position="351"/>
        <end position="373"/>
    </location>
</feature>
<protein>
    <submittedName>
        <fullName evidence="3">Endonuclease/exonuclease/phosphatase family protein</fullName>
    </submittedName>
</protein>
<dbReference type="PANTHER" id="PTHR14859:SF15">
    <property type="entry name" value="ENDONUCLEASE_EXONUCLEASE_PHOSPHATASE DOMAIN-CONTAINING PROTEIN"/>
    <property type="match status" value="1"/>
</dbReference>
<dbReference type="InterPro" id="IPR017850">
    <property type="entry name" value="Alkaline_phosphatase_core_sf"/>
</dbReference>
<gene>
    <name evidence="3" type="ORF">OJ996_03540</name>
</gene>
<sequence length="802" mass="90523">MISSIAVRLRWLRRKVSRTHWAALLLGVTRPSGETDEPGLILIQIDGLSRTQLEAAIERGRMPFLARLTKRGHFSLENFYSGIPSTTPAVQAEIFYGVRAAVPAFHFLHRPTGKMMRMYEAESASEIEKELFDRCPNPLLKEGHAYSNIYRAGASRTRYCSQDLAPDELLKRLHPFKSLLLIIVYLPKILRMIGLAVVEFVLALIDAVKGLYERENFLKEIAFVPARVVVCILVRELIRFRVLLDIERGTQVIHANFLGYDEQAHRRGPDSAFAHWTLKGIDRTIRDIYRAGHQSGHRDYELMIYSDHGQEHTEPYENRHGRSLEIALAEIFKNGPLAGYGIWSRNSPDLVGSAPNRRRTPPKSSSGDEADPSTQIVVAAMGPIGHLYLPCQVGALAMEDYARALVVEAGIPLVMLKQKDGDVKCFNPRGAWILPGDRAEVLGPDHPFLDEAADDLVSLCFHRDAGDIVISGWDHRGKPMSFPLENGAHCGPGYEETRGFLLVPDRIRRWHVAHLARTGQRVRGEDLKKIAEHYLGRDGVREERVPEHAKREADLPLRVMTYNIHSCLGIDGKLRPERVARVINHFDPDVVAVQEVDAHRPRSRGHDQAQLIADHLRMTHVFHAMLEEEAERYGIAIFSRYPFQVVKSGLLTGAEHSFIKEARGAIWVKLEIEERPAFHFINTHFGLGRQERRMQAEELLGKNWIGGIPEDEPVILCGDFNSGARSKVFRRLAGAMRDSQTIAPDHVPLATFPSTSPFLRLDHIFTSSHFSVERVERPRTPTSIMASDHLPLCVELTLHPPT</sequence>
<dbReference type="PANTHER" id="PTHR14859">
    <property type="entry name" value="CALCOFLUOR WHITE HYPERSENSITIVE PROTEIN PRECURSOR"/>
    <property type="match status" value="1"/>
</dbReference>
<feature type="domain" description="Endonuclease/exonuclease/phosphatase" evidence="2">
    <location>
        <begin position="560"/>
        <end position="789"/>
    </location>
</feature>
<dbReference type="InterPro" id="IPR005135">
    <property type="entry name" value="Endo/exonuclease/phosphatase"/>
</dbReference>
<dbReference type="Gene3D" id="3.60.10.10">
    <property type="entry name" value="Endonuclease/exonuclease/phosphatase"/>
    <property type="match status" value="1"/>
</dbReference>
<dbReference type="SUPFAM" id="SSF53649">
    <property type="entry name" value="Alkaline phosphatase-like"/>
    <property type="match status" value="1"/>
</dbReference>
<name>A0ABT3FYI3_9BACT</name>
<dbReference type="RefSeq" id="WP_264511231.1">
    <property type="nucleotide sequence ID" value="NZ_JAPDDR010000002.1"/>
</dbReference>
<dbReference type="Pfam" id="PF01663">
    <property type="entry name" value="Phosphodiest"/>
    <property type="match status" value="1"/>
</dbReference>
<dbReference type="InterPro" id="IPR002591">
    <property type="entry name" value="Phosphodiest/P_Trfase"/>
</dbReference>
<dbReference type="Gene3D" id="3.40.720.10">
    <property type="entry name" value="Alkaline Phosphatase, subunit A"/>
    <property type="match status" value="2"/>
</dbReference>
<dbReference type="Proteomes" id="UP001165653">
    <property type="component" value="Unassembled WGS sequence"/>
</dbReference>
<feature type="compositionally biased region" description="Polar residues" evidence="1">
    <location>
        <begin position="362"/>
        <end position="373"/>
    </location>
</feature>
<evidence type="ECO:0000313" key="3">
    <source>
        <dbReference type="EMBL" id="MCW1912633.1"/>
    </source>
</evidence>
<keyword evidence="3" id="KW-0540">Nuclease</keyword>
<keyword evidence="4" id="KW-1185">Reference proteome</keyword>